<protein>
    <submittedName>
        <fullName evidence="5">Acyltransferase family protein</fullName>
    </submittedName>
</protein>
<keyword evidence="5" id="KW-0012">Acyltransferase</keyword>
<dbReference type="GO" id="GO:0016747">
    <property type="term" value="F:acyltransferase activity, transferring groups other than amino-acyl groups"/>
    <property type="evidence" value="ECO:0007669"/>
    <property type="project" value="InterPro"/>
</dbReference>
<comment type="caution">
    <text evidence="5">The sequence shown here is derived from an EMBL/GenBank/DDBJ whole genome shotgun (WGS) entry which is preliminary data.</text>
</comment>
<keyword evidence="3" id="KW-1133">Transmembrane helix</keyword>
<name>A0A9X3WMF0_9BACI</name>
<feature type="transmembrane region" description="Helical" evidence="3">
    <location>
        <begin position="40"/>
        <end position="61"/>
    </location>
</feature>
<feature type="transmembrane region" description="Helical" evidence="3">
    <location>
        <begin position="105"/>
        <end position="122"/>
    </location>
</feature>
<reference evidence="5" key="1">
    <citation type="submission" date="2022-06" db="EMBL/GenBank/DDBJ databases">
        <title>Aquibacillus sp. a new bacterium isolated from soil saline samples.</title>
        <authorList>
            <person name="Galisteo C."/>
            <person name="De La Haba R."/>
            <person name="Sanchez-Porro C."/>
            <person name="Ventosa A."/>
        </authorList>
    </citation>
    <scope>NUCLEOTIDE SEQUENCE</scope>
    <source>
        <strain evidence="5">JCM 12387</strain>
    </source>
</reference>
<evidence type="ECO:0000259" key="4">
    <source>
        <dbReference type="Pfam" id="PF01757"/>
    </source>
</evidence>
<dbReference type="InterPro" id="IPR002656">
    <property type="entry name" value="Acyl_transf_3_dom"/>
</dbReference>
<comment type="subcellular location">
    <subcellularLocation>
        <location evidence="1">Membrane</location>
    </subcellularLocation>
</comment>
<keyword evidence="6" id="KW-1185">Reference proteome</keyword>
<dbReference type="Proteomes" id="UP001145072">
    <property type="component" value="Unassembled WGS sequence"/>
</dbReference>
<feature type="transmembrane region" description="Helical" evidence="3">
    <location>
        <begin position="260"/>
        <end position="278"/>
    </location>
</feature>
<comment type="similarity">
    <text evidence="2">Belongs to the acyltransferase 3 family.</text>
</comment>
<keyword evidence="3" id="KW-0472">Membrane</keyword>
<feature type="transmembrane region" description="Helical" evidence="3">
    <location>
        <begin position="73"/>
        <end position="93"/>
    </location>
</feature>
<feature type="transmembrane region" description="Helical" evidence="3">
    <location>
        <begin position="225"/>
        <end position="248"/>
    </location>
</feature>
<dbReference type="Pfam" id="PF01757">
    <property type="entry name" value="Acyl_transf_3"/>
    <property type="match status" value="1"/>
</dbReference>
<dbReference type="PANTHER" id="PTHR37312">
    <property type="entry name" value="MEMBRANE-BOUND ACYLTRANSFERASE YKRP-RELATED"/>
    <property type="match status" value="1"/>
</dbReference>
<evidence type="ECO:0000256" key="3">
    <source>
        <dbReference type="SAM" id="Phobius"/>
    </source>
</evidence>
<accession>A0A9X3WMF0</accession>
<feature type="transmembrane region" description="Helical" evidence="3">
    <location>
        <begin position="12"/>
        <end position="28"/>
    </location>
</feature>
<feature type="transmembrane region" description="Helical" evidence="3">
    <location>
        <begin position="129"/>
        <end position="145"/>
    </location>
</feature>
<keyword evidence="5" id="KW-0808">Transferase</keyword>
<feature type="transmembrane region" description="Helical" evidence="3">
    <location>
        <begin position="151"/>
        <end position="171"/>
    </location>
</feature>
<evidence type="ECO:0000256" key="2">
    <source>
        <dbReference type="ARBA" id="ARBA00007400"/>
    </source>
</evidence>
<evidence type="ECO:0000256" key="1">
    <source>
        <dbReference type="ARBA" id="ARBA00004370"/>
    </source>
</evidence>
<sequence length="338" mass="39051">MNREPLLDNAKFLLIFLVVFGHVIQPFKSDLKSVEVLYHWIYLFHMPAFIVLSGFFAKGFLDKGYLKKLAKKLLLPYLIFHIFYTLYYLLIGVSGWQFTILIPRWSLWFLLSLFCWHILLTVFKRFPPFIGTVLAIGIGVIVGYIDQVGHTFSLSRTIVFFPFFLIGYWITHDSLIKLRTNKIRAFSLMTMSFVAIGIFLLPTFSSNWLLASHSYHAIGYPVLGGAIRLGIYSLSLVMSICFFSWIPSRQNMFTHIGKKTIYVYLLHGIFIHFFRQSNLIKIDTILDVIGLVIISLAIVMILSSKYIRTIAQPLIEAKASKLKQRFEEKANRNEPNPS</sequence>
<evidence type="ECO:0000313" key="6">
    <source>
        <dbReference type="Proteomes" id="UP001145072"/>
    </source>
</evidence>
<evidence type="ECO:0000313" key="5">
    <source>
        <dbReference type="EMBL" id="MDC3420876.1"/>
    </source>
</evidence>
<dbReference type="EMBL" id="JAMQJZ010000007">
    <property type="protein sequence ID" value="MDC3420876.1"/>
    <property type="molecule type" value="Genomic_DNA"/>
</dbReference>
<organism evidence="5 6">
    <name type="scientific">Aquibacillus koreensis</name>
    <dbReference type="NCBI Taxonomy" id="279446"/>
    <lineage>
        <taxon>Bacteria</taxon>
        <taxon>Bacillati</taxon>
        <taxon>Bacillota</taxon>
        <taxon>Bacilli</taxon>
        <taxon>Bacillales</taxon>
        <taxon>Bacillaceae</taxon>
        <taxon>Aquibacillus</taxon>
    </lineage>
</organism>
<dbReference type="PANTHER" id="PTHR37312:SF1">
    <property type="entry name" value="MEMBRANE-BOUND ACYLTRANSFERASE YKRP-RELATED"/>
    <property type="match status" value="1"/>
</dbReference>
<dbReference type="RefSeq" id="WP_259872307.1">
    <property type="nucleotide sequence ID" value="NZ_JAMQJZ010000007.1"/>
</dbReference>
<dbReference type="AlphaFoldDB" id="A0A9X3WMF0"/>
<feature type="transmembrane region" description="Helical" evidence="3">
    <location>
        <begin position="284"/>
        <end position="302"/>
    </location>
</feature>
<feature type="transmembrane region" description="Helical" evidence="3">
    <location>
        <begin position="183"/>
        <end position="205"/>
    </location>
</feature>
<feature type="domain" description="Acyltransferase 3" evidence="4">
    <location>
        <begin position="7"/>
        <end position="303"/>
    </location>
</feature>
<dbReference type="InterPro" id="IPR052734">
    <property type="entry name" value="Nod_factor_acetyltransferase"/>
</dbReference>
<keyword evidence="3" id="KW-0812">Transmembrane</keyword>
<gene>
    <name evidence="5" type="ORF">NC661_10900</name>
</gene>
<proteinExistence type="inferred from homology"/>